<feature type="compositionally biased region" description="Acidic residues" evidence="6">
    <location>
        <begin position="964"/>
        <end position="976"/>
    </location>
</feature>
<feature type="compositionally biased region" description="Polar residues" evidence="6">
    <location>
        <begin position="1523"/>
        <end position="1532"/>
    </location>
</feature>
<evidence type="ECO:0000256" key="6">
    <source>
        <dbReference type="SAM" id="MobiDB-lite"/>
    </source>
</evidence>
<feature type="domain" description="Kinesin motor" evidence="7">
    <location>
        <begin position="172"/>
        <end position="520"/>
    </location>
</feature>
<dbReference type="RefSeq" id="XP_022237874.1">
    <property type="nucleotide sequence ID" value="XM_022382166.1"/>
</dbReference>
<sequence>MLRHTPNHLYDHPSVAIGDIHPSDGRNYHPFSEHFHGTLGGHNEFVKSPREEQSGDFGKVPNVFTAQTYSLPHSLSYSGCSQSSFLQETSYSSPCGPVMEISRPSAAASFFARATQRLNLTTKKKRRYYSDHESETSVFQTNFTEVIRSCPPPAPPGLLRVTSRRDGMGLGKVKVMLRVSPVLSNAKDSSQTSFLSVDVKKKHISLCDPSTSEMTSHLDRKLGVAAPKMFAFDAVFPQETTQTEVITTSLTEVIQSVVNGVDGCLFVYGHTKLGKTYTMIGQSSPIQELGVMPCAIAWLFKLITEQKEKTGARFSVRASAIELTGRNEKLKDLLCDFAVGTDIPANSPSLLLQSDSIYGTHLSNQSEIRAPTAEKAAFLLDAALAARSKIENEDEKRNSHFLFTLHVYQYRFEKGNRNGVAGGRSRLSLIDLGSCEKVAKPRDGDGSHSLSMSALGNVIIALFNGQKHVPYKESKLTQLLREVLGSLTYRAVMIAHVSSDPEFYSETLSTIQLASRIHRLRRKKLRFPGAKSSESSGDDRGVCRPFLKVHAIGEDVSKSGSSDPDYTSSSEQSCDTVIFVGERGAAMSNNHFTSHLLGRPAKKTTQSQQPFYSKHLKSALPSVTHSTFKNALINYEAGERNVRGVERPRLSVSKPNAIAVETKTHQTGNRLNGRLQTANSSSINDQIVSLSEHGGLSYPTPDSQVYRKCTFKHKSQSIKQEGKPANTCCYGAYSKIHSNRELNVHSDELWIDGPRFSKSKFDNRSIQSLHKEQWVDGPGLEFNGHMDEHKKHFISKWVEEHSRHVQQNLKNSKNEVWIDFPLTKSADFNVDNVPKKEEFVTENQNQPYSQNSQNTSEMETVENEFQLIQTFSTEQNKKDPSYFMETVKSSHICSHRCNETFVPCKEESAVKIRQYQNLADTDYQSPTYKVQHCIECNDTFSFVDTAKSSEKLKNKYDIEVSNNSDEETRVEEEEDGPVQMQDSCIQVTEEDIIVAMLKDDSTSDKTLSQTSKACCGNNSHHPLRVLSKDSLTLDSSFTDPQRSGKDQEFSTLSGGQDDFLDENGKKYLMEETILGTRCLSCRNMCDVRDQKLKEKQASGDEHLETISLPGKIFQLTYNDITAKDPEVSSTLSEPGDVTYLRLQFENKLATLLWKPIHKPKPVLVVPPILRKTKQKSVSLSGIEDLEIQQFKDCKTQYPLRALSQEVNKEILTYQDSEEKAIYSKPGETLKPLFKEQEMSNTHNPEGMKYHSFSEILEKSKIAETRSATCEFTKDITKNTISTWTNSRSCLIKNEKDLRIKPLVFPNLGSCENYFHQSNLKFTNPQDFINSRANDFKEKKSGFLSSSDDLQNPPIESFQFSNKIKLINNSMRSQRQDKRIKSPFLSYLSRESGIPLCLREDNSTRRLSGSVHCGSTNFLHSYPSGSPFMSPYAKVTQARSMKSSSGRGSDSSVVSGEPREGSKLLPCGKLLQFSGTSSGYESMMRDSEETPVSSSQESGNECDSVEQQRKRGARRKHLDKELGSEQQTKSSTFQHLTTTANLTCQGSLHGLTKETMTSRHRQSNEWHDEDVCCTGLLCCGVSFRKITSDLSYV</sequence>
<reference evidence="9" key="1">
    <citation type="submission" date="2025-08" db="UniProtKB">
        <authorList>
            <consortium name="RefSeq"/>
        </authorList>
    </citation>
    <scope>IDENTIFICATION</scope>
    <source>
        <tissue evidence="9">Muscle</tissue>
    </source>
</reference>
<evidence type="ECO:0000256" key="4">
    <source>
        <dbReference type="ARBA" id="ARBA00023212"/>
    </source>
</evidence>
<dbReference type="SUPFAM" id="SSF52540">
    <property type="entry name" value="P-loop containing nucleoside triphosphate hydrolases"/>
    <property type="match status" value="1"/>
</dbReference>
<dbReference type="SMART" id="SM00129">
    <property type="entry name" value="KISc"/>
    <property type="match status" value="1"/>
</dbReference>
<feature type="compositionally biased region" description="Polar residues" evidence="6">
    <location>
        <begin position="1489"/>
        <end position="1500"/>
    </location>
</feature>
<keyword evidence="5" id="KW-0505">Motor protein</keyword>
<keyword evidence="8" id="KW-1185">Reference proteome</keyword>
<dbReference type="GeneID" id="106478554"/>
<dbReference type="InterPro" id="IPR027640">
    <property type="entry name" value="Kinesin-like_fam"/>
</dbReference>
<dbReference type="InterPro" id="IPR027417">
    <property type="entry name" value="P-loop_NTPase"/>
</dbReference>
<dbReference type="InterPro" id="IPR001752">
    <property type="entry name" value="Kinesin_motor_dom"/>
</dbReference>
<keyword evidence="3 5" id="KW-0067">ATP-binding</keyword>
<dbReference type="PROSITE" id="PS50067">
    <property type="entry name" value="KINESIN_MOTOR_2"/>
    <property type="match status" value="1"/>
</dbReference>
<evidence type="ECO:0000259" key="7">
    <source>
        <dbReference type="PROSITE" id="PS50067"/>
    </source>
</evidence>
<feature type="region of interest" description="Disordered" evidence="6">
    <location>
        <begin position="1034"/>
        <end position="1056"/>
    </location>
</feature>
<feature type="binding site" evidence="5">
    <location>
        <begin position="269"/>
        <end position="276"/>
    </location>
    <ligand>
        <name>ATP</name>
        <dbReference type="ChEBI" id="CHEBI:30616"/>
    </ligand>
</feature>
<dbReference type="PANTHER" id="PTHR21608">
    <property type="entry name" value="KINESIN-LIKE PROTEIN CG14535"/>
    <property type="match status" value="1"/>
</dbReference>
<dbReference type="PANTHER" id="PTHR21608:SF7">
    <property type="entry name" value="KINESIN-LIKE PROTEIN CG14535"/>
    <property type="match status" value="1"/>
</dbReference>
<dbReference type="Pfam" id="PF00225">
    <property type="entry name" value="Kinesin"/>
    <property type="match status" value="1"/>
</dbReference>
<feature type="compositionally biased region" description="Low complexity" evidence="6">
    <location>
        <begin position="1442"/>
        <end position="1455"/>
    </location>
</feature>
<name>A0ABM1S2L9_LIMPO</name>
<feature type="region of interest" description="Disordered" evidence="6">
    <location>
        <begin position="1438"/>
        <end position="1532"/>
    </location>
</feature>
<dbReference type="Gene3D" id="3.40.850.10">
    <property type="entry name" value="Kinesin motor domain"/>
    <property type="match status" value="1"/>
</dbReference>
<evidence type="ECO:0000313" key="9">
    <source>
        <dbReference type="RefSeq" id="XP_022237874.1"/>
    </source>
</evidence>
<protein>
    <submittedName>
        <fullName evidence="9">Uncharacterized protein LOC106478554</fullName>
    </submittedName>
</protein>
<accession>A0ABM1S2L9</accession>
<dbReference type="Proteomes" id="UP000694941">
    <property type="component" value="Unplaced"/>
</dbReference>
<evidence type="ECO:0000256" key="5">
    <source>
        <dbReference type="PROSITE-ProRule" id="PRU00283"/>
    </source>
</evidence>
<keyword evidence="4" id="KW-0206">Cytoskeleton</keyword>
<dbReference type="InterPro" id="IPR036961">
    <property type="entry name" value="Kinesin_motor_dom_sf"/>
</dbReference>
<keyword evidence="2 5" id="KW-0547">Nucleotide-binding</keyword>
<evidence type="ECO:0000256" key="1">
    <source>
        <dbReference type="ARBA" id="ARBA00004245"/>
    </source>
</evidence>
<proteinExistence type="inferred from homology"/>
<feature type="region of interest" description="Disordered" evidence="6">
    <location>
        <begin position="958"/>
        <end position="981"/>
    </location>
</feature>
<comment type="similarity">
    <text evidence="5">Belongs to the TRAFAC class myosin-kinesin ATPase superfamily. Kinesin family.</text>
</comment>
<gene>
    <name evidence="9" type="primary">LOC106478554</name>
</gene>
<comment type="subcellular location">
    <subcellularLocation>
        <location evidence="1">Cytoplasm</location>
        <location evidence="1">Cytoskeleton</location>
    </subcellularLocation>
</comment>
<evidence type="ECO:0000256" key="2">
    <source>
        <dbReference type="ARBA" id="ARBA00022741"/>
    </source>
</evidence>
<keyword evidence="4" id="KW-0963">Cytoplasm</keyword>
<evidence type="ECO:0000313" key="8">
    <source>
        <dbReference type="Proteomes" id="UP000694941"/>
    </source>
</evidence>
<organism evidence="8 9">
    <name type="scientific">Limulus polyphemus</name>
    <name type="common">Atlantic horseshoe crab</name>
    <dbReference type="NCBI Taxonomy" id="6850"/>
    <lineage>
        <taxon>Eukaryota</taxon>
        <taxon>Metazoa</taxon>
        <taxon>Ecdysozoa</taxon>
        <taxon>Arthropoda</taxon>
        <taxon>Chelicerata</taxon>
        <taxon>Merostomata</taxon>
        <taxon>Xiphosura</taxon>
        <taxon>Limulidae</taxon>
        <taxon>Limulus</taxon>
    </lineage>
</organism>
<dbReference type="PRINTS" id="PR00380">
    <property type="entry name" value="KINESINHEAVY"/>
</dbReference>
<evidence type="ECO:0000256" key="3">
    <source>
        <dbReference type="ARBA" id="ARBA00022840"/>
    </source>
</evidence>